<comment type="caution">
    <text evidence="5">The sequence shown here is derived from an EMBL/GenBank/DDBJ whole genome shotgun (WGS) entry which is preliminary data.</text>
</comment>
<reference evidence="5 6" key="1">
    <citation type="submission" date="2019-03" db="EMBL/GenBank/DDBJ databases">
        <title>Genomic Encyclopedia of Type Strains, Phase IV (KMG-IV): sequencing the most valuable type-strain genomes for metagenomic binning, comparative biology and taxonomic classification.</title>
        <authorList>
            <person name="Goeker M."/>
        </authorList>
    </citation>
    <scope>NUCLEOTIDE SEQUENCE [LARGE SCALE GENOMIC DNA]</scope>
    <source>
        <strain evidence="5 6">DSM 26377</strain>
    </source>
</reference>
<dbReference type="GO" id="GO:0019867">
    <property type="term" value="C:outer membrane"/>
    <property type="evidence" value="ECO:0007669"/>
    <property type="project" value="InterPro"/>
</dbReference>
<dbReference type="RefSeq" id="WP_133880614.1">
    <property type="nucleotide sequence ID" value="NZ_MWIN01000004.1"/>
</dbReference>
<evidence type="ECO:0000256" key="2">
    <source>
        <dbReference type="ARBA" id="ARBA00023136"/>
    </source>
</evidence>
<feature type="domain" description="Glycine zipper 2TM" evidence="4">
    <location>
        <begin position="91"/>
        <end position="130"/>
    </location>
</feature>
<organism evidence="5 6">
    <name type="scientific">Panacagrimonas perspica</name>
    <dbReference type="NCBI Taxonomy" id="381431"/>
    <lineage>
        <taxon>Bacteria</taxon>
        <taxon>Pseudomonadati</taxon>
        <taxon>Pseudomonadota</taxon>
        <taxon>Gammaproteobacteria</taxon>
        <taxon>Nevskiales</taxon>
        <taxon>Nevskiaceae</taxon>
        <taxon>Panacagrimonas</taxon>
    </lineage>
</organism>
<proteinExistence type="predicted"/>
<keyword evidence="2" id="KW-0472">Membrane</keyword>
<dbReference type="Proteomes" id="UP000295341">
    <property type="component" value="Unassembled WGS sequence"/>
</dbReference>
<name>A0A4S3K833_9GAMM</name>
<evidence type="ECO:0000313" key="5">
    <source>
        <dbReference type="EMBL" id="TDU32084.1"/>
    </source>
</evidence>
<feature type="chain" id="PRO_5030100212" evidence="3">
    <location>
        <begin position="23"/>
        <end position="201"/>
    </location>
</feature>
<dbReference type="AlphaFoldDB" id="A0A4S3K833"/>
<keyword evidence="3" id="KW-0732">Signal</keyword>
<dbReference type="OrthoDB" id="8909257at2"/>
<evidence type="ECO:0000313" key="6">
    <source>
        <dbReference type="Proteomes" id="UP000295341"/>
    </source>
</evidence>
<dbReference type="EMBL" id="SOBT01000008">
    <property type="protein sequence ID" value="TDU32084.1"/>
    <property type="molecule type" value="Genomic_DNA"/>
</dbReference>
<accession>A0A4S3K833</accession>
<feature type="signal peptide" evidence="3">
    <location>
        <begin position="1"/>
        <end position="22"/>
    </location>
</feature>
<gene>
    <name evidence="5" type="ORF">DFR24_1472</name>
</gene>
<evidence type="ECO:0000259" key="4">
    <source>
        <dbReference type="Pfam" id="PF05433"/>
    </source>
</evidence>
<dbReference type="PANTHER" id="PTHR35603">
    <property type="match status" value="1"/>
</dbReference>
<dbReference type="PANTHER" id="PTHR35603:SF2">
    <property type="entry name" value="OUTER MEMBRANE LIPOPROTEIN"/>
    <property type="match status" value="1"/>
</dbReference>
<sequence>MNKLALPLMIAAVSLAATQAEAGSRYRYADNDRSDRWEEPSRTQYEYAEVVSANPIYRTVRVEQPRRECWDERVVYNERQDRDYWMDNGTAGGLVGAIAGGVVGHQFGKGRGNKAATALGAVIGAGIGQRAAVQNSRERSGSYERVGYEERCETKTDYRTEQRIDGYDVAYRYGGRVYNTTMPYDPGARIPVDVNVRPVRD</sequence>
<evidence type="ECO:0000256" key="1">
    <source>
        <dbReference type="ARBA" id="ARBA00004370"/>
    </source>
</evidence>
<dbReference type="NCBIfam" id="NF008437">
    <property type="entry name" value="PRK11280.1"/>
    <property type="match status" value="1"/>
</dbReference>
<dbReference type="InterPro" id="IPR008816">
    <property type="entry name" value="Gly_zipper_2TM_dom"/>
</dbReference>
<dbReference type="Pfam" id="PF05433">
    <property type="entry name" value="Rick_17kDa_Anti"/>
    <property type="match status" value="1"/>
</dbReference>
<keyword evidence="6" id="KW-1185">Reference proteome</keyword>
<evidence type="ECO:0000256" key="3">
    <source>
        <dbReference type="SAM" id="SignalP"/>
    </source>
</evidence>
<protein>
    <submittedName>
        <fullName evidence="5">Uncharacterized protein YcfJ</fullName>
    </submittedName>
</protein>
<comment type="subcellular location">
    <subcellularLocation>
        <location evidence="1">Membrane</location>
    </subcellularLocation>
</comment>
<dbReference type="InterPro" id="IPR051407">
    <property type="entry name" value="Bact_OM_lipoprot/Surf_antigen"/>
</dbReference>